<dbReference type="PROSITE" id="PS51832">
    <property type="entry name" value="HD_GYP"/>
    <property type="match status" value="1"/>
</dbReference>
<dbReference type="InterPro" id="IPR052020">
    <property type="entry name" value="Cyclic_di-GMP/3'3'-cGAMP_PDE"/>
</dbReference>
<comment type="caution">
    <text evidence="7">The sequence shown here is derived from an EMBL/GenBank/DDBJ whole genome shotgun (WGS) entry which is preliminary data.</text>
</comment>
<protein>
    <recommendedName>
        <fullName evidence="9">Diguanylate cyclase</fullName>
    </recommendedName>
</protein>
<dbReference type="InterPro" id="IPR006674">
    <property type="entry name" value="HD_domain"/>
</dbReference>
<accession>A0A178LZU8</accession>
<feature type="domain" description="GGDEF" evidence="4">
    <location>
        <begin position="261"/>
        <end position="396"/>
    </location>
</feature>
<feature type="region of interest" description="Disordered" evidence="2">
    <location>
        <begin position="938"/>
        <end position="967"/>
    </location>
</feature>
<evidence type="ECO:0000259" key="6">
    <source>
        <dbReference type="PROSITE" id="PS51832"/>
    </source>
</evidence>
<dbReference type="InterPro" id="IPR043128">
    <property type="entry name" value="Rev_trsase/Diguanyl_cyclase"/>
</dbReference>
<dbReference type="AlphaFoldDB" id="A0A178LZU8"/>
<feature type="transmembrane region" description="Helical" evidence="3">
    <location>
        <begin position="511"/>
        <end position="531"/>
    </location>
</feature>
<feature type="transmembrane region" description="Helical" evidence="3">
    <location>
        <begin position="143"/>
        <end position="164"/>
    </location>
</feature>
<feature type="compositionally biased region" description="Polar residues" evidence="2">
    <location>
        <begin position="445"/>
        <end position="455"/>
    </location>
</feature>
<dbReference type="InterPro" id="IPR037522">
    <property type="entry name" value="HD_GYP_dom"/>
</dbReference>
<gene>
    <name evidence="7" type="ORF">A6A03_04430</name>
</gene>
<dbReference type="PANTHER" id="PTHR45228">
    <property type="entry name" value="CYCLIC DI-GMP PHOSPHODIESTERASE TM_0186-RELATED"/>
    <property type="match status" value="1"/>
</dbReference>
<dbReference type="CDD" id="cd01949">
    <property type="entry name" value="GGDEF"/>
    <property type="match status" value="1"/>
</dbReference>
<name>A0A178LZU8_9CHLR</name>
<dbReference type="Pfam" id="PF13487">
    <property type="entry name" value="HD_5"/>
    <property type="match status" value="1"/>
</dbReference>
<dbReference type="Gene3D" id="3.30.70.270">
    <property type="match status" value="1"/>
</dbReference>
<dbReference type="PROSITE" id="PS50887">
    <property type="entry name" value="GGDEF"/>
    <property type="match status" value="1"/>
</dbReference>
<dbReference type="InterPro" id="IPR003607">
    <property type="entry name" value="HD/PDEase_dom"/>
</dbReference>
<feature type="transmembrane region" description="Helical" evidence="3">
    <location>
        <begin position="483"/>
        <end position="504"/>
    </location>
</feature>
<feature type="transmembrane region" description="Helical" evidence="3">
    <location>
        <begin position="34"/>
        <end position="52"/>
    </location>
</feature>
<feature type="transmembrane region" description="Helical" evidence="3">
    <location>
        <begin position="108"/>
        <end position="131"/>
    </location>
</feature>
<feature type="region of interest" description="Disordered" evidence="2">
    <location>
        <begin position="425"/>
        <end position="463"/>
    </location>
</feature>
<evidence type="ECO:0000256" key="3">
    <source>
        <dbReference type="SAM" id="Phobius"/>
    </source>
</evidence>
<evidence type="ECO:0000313" key="8">
    <source>
        <dbReference type="Proteomes" id="UP000078287"/>
    </source>
</evidence>
<dbReference type="OrthoDB" id="9804863at2"/>
<feature type="transmembrane region" description="Helical" evidence="3">
    <location>
        <begin position="208"/>
        <end position="228"/>
    </location>
</feature>
<dbReference type="Pfam" id="PF00990">
    <property type="entry name" value="GGDEF"/>
    <property type="match status" value="1"/>
</dbReference>
<dbReference type="PROSITE" id="PS51831">
    <property type="entry name" value="HD"/>
    <property type="match status" value="1"/>
</dbReference>
<keyword evidence="3" id="KW-1133">Transmembrane helix</keyword>
<dbReference type="InterPro" id="IPR006675">
    <property type="entry name" value="HDIG_dom"/>
</dbReference>
<evidence type="ECO:0000256" key="1">
    <source>
        <dbReference type="SAM" id="Coils"/>
    </source>
</evidence>
<dbReference type="SMART" id="SM00267">
    <property type="entry name" value="GGDEF"/>
    <property type="match status" value="1"/>
</dbReference>
<feature type="transmembrane region" description="Helical" evidence="3">
    <location>
        <begin position="64"/>
        <end position="88"/>
    </location>
</feature>
<dbReference type="InterPro" id="IPR029787">
    <property type="entry name" value="Nucleotide_cyclase"/>
</dbReference>
<evidence type="ECO:0000313" key="7">
    <source>
        <dbReference type="EMBL" id="OAN40561.1"/>
    </source>
</evidence>
<feature type="domain" description="HD-GYP" evidence="6">
    <location>
        <begin position="735"/>
        <end position="930"/>
    </location>
</feature>
<feature type="compositionally biased region" description="Polar residues" evidence="2">
    <location>
        <begin position="958"/>
        <end position="967"/>
    </location>
</feature>
<dbReference type="SUPFAM" id="SSF55073">
    <property type="entry name" value="Nucleotide cyclase"/>
    <property type="match status" value="1"/>
</dbReference>
<dbReference type="NCBIfam" id="TIGR00254">
    <property type="entry name" value="GGDEF"/>
    <property type="match status" value="1"/>
</dbReference>
<evidence type="ECO:0000256" key="2">
    <source>
        <dbReference type="SAM" id="MobiDB-lite"/>
    </source>
</evidence>
<feature type="transmembrane region" description="Helical" evidence="3">
    <location>
        <begin position="608"/>
        <end position="636"/>
    </location>
</feature>
<proteinExistence type="predicted"/>
<keyword evidence="1" id="KW-0175">Coiled coil</keyword>
<feature type="transmembrane region" description="Helical" evidence="3">
    <location>
        <begin position="7"/>
        <end position="28"/>
    </location>
</feature>
<feature type="transmembrane region" description="Helical" evidence="3">
    <location>
        <begin position="184"/>
        <end position="201"/>
    </location>
</feature>
<dbReference type="CDD" id="cd00077">
    <property type="entry name" value="HDc"/>
    <property type="match status" value="1"/>
</dbReference>
<sequence length="967" mass="105787">MSTRAWIYIWSVFITGGGLAGLSLLGLAAISIDWFTFITILLLATLTQLFEAEAPNRQLLYLHFIFFFAALLLLPVPLFVMIVVVPHLVEWLKVRFLTPESPHLRNWYIQPFNIANHIIAGFGALGLLKFGTASTMASSTTTILLYIGAAVTYVLINHLLVGYALQLARGINLQDSGVLSVRSLLPDIIMAGLGCVVAVLWELNPAWLLLALSPVVMMYQALMVPQLVEEARTDTKTGLLNARYFQKAFTREFERAQQSGEPLALIMADLDYLRNINNTYGHLAGDAVISGIGKLIRENLREGDSAGRFGGEEFAIVLPNTDLEAAITVAERLRQMIEQATFPVPGFDSPIRATMSLGVAVFPDDATTMTTLHLAADIAVYQAKEQGRNRVVAAADIPDAIAAGLPTMASQTPAVVSPDITTALSAAPEPPRAAPPVQRAKTVAPASQTTPTPSEAPQRKRRPMTIPTLPALKMVTNDQKSRWLQTYVTVVIMIGAIVALAGMLLSSLTNFWLLVALALIALLFELLQVALNDRSTISVSVAIAVAAAILCGFSGVVMVSSMIALAHTIRQQAPIYRFLFNWSTHLLAGTTFVIIVHSLPKLESLPYIAYLLPVLAIGMPIYFLVDVGLIATAVSLSSGHRLRSIWQSEYSWTFPHYIVLGFIGGFITLAYQMIGFAGIALAVVPLLLARYTQHQYITHTQESIRELRRVNQELRQTNQDLLKANATISRLNQSLVELNDEVVEALARLFDAHDPNSGNHAAQVALYATLLGRALGLEGEQLQQLRWAAFLHDIGKIAIPDAILFKPSKLTQEEYNHIKAHAIIGAELLASSKVTQHIAKFVRQHHERWDGKGYPDGLAGEEISLEARILNLCDSVEAMASDRPYSKGRTPEEIIAEVRACAGTQFDPQIAELFISLVEQYGHDLLVNTAIQRYLDPARSAPEPAPDGAAKSDHHQPLRNQSEVHAT</sequence>
<dbReference type="NCBIfam" id="TIGR00277">
    <property type="entry name" value="HDIG"/>
    <property type="match status" value="1"/>
</dbReference>
<feature type="coiled-coil region" evidence="1">
    <location>
        <begin position="697"/>
        <end position="748"/>
    </location>
</feature>
<dbReference type="InterPro" id="IPR000160">
    <property type="entry name" value="GGDEF_dom"/>
</dbReference>
<evidence type="ECO:0008006" key="9">
    <source>
        <dbReference type="Google" id="ProtNLM"/>
    </source>
</evidence>
<dbReference type="SUPFAM" id="SSF109604">
    <property type="entry name" value="HD-domain/PDEase-like"/>
    <property type="match status" value="1"/>
</dbReference>
<dbReference type="Gene3D" id="1.10.3210.10">
    <property type="entry name" value="Hypothetical protein af1432"/>
    <property type="match status" value="1"/>
</dbReference>
<dbReference type="SMART" id="SM00471">
    <property type="entry name" value="HDc"/>
    <property type="match status" value="1"/>
</dbReference>
<feature type="transmembrane region" description="Helical" evidence="3">
    <location>
        <begin position="657"/>
        <end position="688"/>
    </location>
</feature>
<dbReference type="Proteomes" id="UP000078287">
    <property type="component" value="Unassembled WGS sequence"/>
</dbReference>
<evidence type="ECO:0000259" key="5">
    <source>
        <dbReference type="PROSITE" id="PS51831"/>
    </source>
</evidence>
<keyword evidence="8" id="KW-1185">Reference proteome</keyword>
<dbReference type="RefSeq" id="WP_066790884.1">
    <property type="nucleotide sequence ID" value="NZ_LWQS01000093.1"/>
</dbReference>
<reference evidence="7 8" key="1">
    <citation type="submission" date="2016-04" db="EMBL/GenBank/DDBJ databases">
        <title>Chloroflexus islandicus sp. nov., a thermophilic filamentous anoxygenic phototrophic bacterium from geyser Strokkur (Iceland).</title>
        <authorList>
            <person name="Gaisin V.A."/>
            <person name="Kalashnikov A.M."/>
            <person name="Sukhacheva M.V."/>
            <person name="Grouzdev D.S."/>
            <person name="Ivanov T.M."/>
            <person name="Kuznetsov B."/>
            <person name="Gorlenko V.M."/>
        </authorList>
    </citation>
    <scope>NUCLEOTIDE SEQUENCE [LARGE SCALE GENOMIC DNA]</scope>
    <source>
        <strain evidence="8">isl-2</strain>
    </source>
</reference>
<dbReference type="EMBL" id="LWQS01000093">
    <property type="protein sequence ID" value="OAN40561.1"/>
    <property type="molecule type" value="Genomic_DNA"/>
</dbReference>
<feature type="domain" description="HD" evidence="5">
    <location>
        <begin position="757"/>
        <end position="879"/>
    </location>
</feature>
<feature type="transmembrane region" description="Helical" evidence="3">
    <location>
        <begin position="578"/>
        <end position="596"/>
    </location>
</feature>
<organism evidence="7 8">
    <name type="scientific">Chloroflexus islandicus</name>
    <dbReference type="NCBI Taxonomy" id="1707952"/>
    <lineage>
        <taxon>Bacteria</taxon>
        <taxon>Bacillati</taxon>
        <taxon>Chloroflexota</taxon>
        <taxon>Chloroflexia</taxon>
        <taxon>Chloroflexales</taxon>
        <taxon>Chloroflexineae</taxon>
        <taxon>Chloroflexaceae</taxon>
        <taxon>Chloroflexus</taxon>
    </lineage>
</organism>
<dbReference type="FunFam" id="3.30.70.270:FF:000001">
    <property type="entry name" value="Diguanylate cyclase domain protein"/>
    <property type="match status" value="1"/>
</dbReference>
<evidence type="ECO:0000259" key="4">
    <source>
        <dbReference type="PROSITE" id="PS50887"/>
    </source>
</evidence>
<keyword evidence="3" id="KW-0812">Transmembrane</keyword>
<feature type="transmembrane region" description="Helical" evidence="3">
    <location>
        <begin position="537"/>
        <end position="566"/>
    </location>
</feature>
<keyword evidence="3" id="KW-0472">Membrane</keyword>
<dbReference type="STRING" id="1707952.A6A03_04430"/>
<dbReference type="PANTHER" id="PTHR45228:SF4">
    <property type="entry name" value="LIPOPROTEIN"/>
    <property type="match status" value="1"/>
</dbReference>